<dbReference type="Pfam" id="PF12005">
    <property type="entry name" value="DUF3499"/>
    <property type="match status" value="1"/>
</dbReference>
<protein>
    <submittedName>
        <fullName evidence="1">DUF3499 domain-containing protein</fullName>
    </submittedName>
</protein>
<gene>
    <name evidence="1" type="ORF">ACFSCS_11255</name>
</gene>
<dbReference type="RefSeq" id="WP_343872064.1">
    <property type="nucleotide sequence ID" value="NZ_BAAAIX010000004.1"/>
</dbReference>
<accession>A0ABW4RYQ5</accession>
<evidence type="ECO:0000313" key="2">
    <source>
        <dbReference type="Proteomes" id="UP001597326"/>
    </source>
</evidence>
<dbReference type="Proteomes" id="UP001597326">
    <property type="component" value="Unassembled WGS sequence"/>
</dbReference>
<reference evidence="2" key="1">
    <citation type="journal article" date="2019" name="Int. J. Syst. Evol. Microbiol.">
        <title>The Global Catalogue of Microorganisms (GCM) 10K type strain sequencing project: providing services to taxonomists for standard genome sequencing and annotation.</title>
        <authorList>
            <consortium name="The Broad Institute Genomics Platform"/>
            <consortium name="The Broad Institute Genome Sequencing Center for Infectious Disease"/>
            <person name="Wu L."/>
            <person name="Ma J."/>
        </authorList>
    </citation>
    <scope>NUCLEOTIDE SEQUENCE [LARGE SCALE GENOMIC DNA]</scope>
    <source>
        <strain evidence="2">CAIM 431</strain>
    </source>
</reference>
<proteinExistence type="predicted"/>
<dbReference type="InterPro" id="IPR021888">
    <property type="entry name" value="DUF3499"/>
</dbReference>
<comment type="caution">
    <text evidence="1">The sequence shown here is derived from an EMBL/GenBank/DDBJ whole genome shotgun (WGS) entry which is preliminary data.</text>
</comment>
<name>A0ABW4RYQ5_9ACTN</name>
<keyword evidence="2" id="KW-1185">Reference proteome</keyword>
<evidence type="ECO:0000313" key="1">
    <source>
        <dbReference type="EMBL" id="MFD1890753.1"/>
    </source>
</evidence>
<sequence>MTSRRCTKTGCNAPAVATLTYVYADSTAVLGPLAPEHVPGSYDLCHVHCEAMGVPRGWEVIRLPDITDVPPAASGDDLMALADAVRAVGLRHDEVLPASVPQPEGAEVVVLAERRHLRMIADADPQAR</sequence>
<dbReference type="EMBL" id="JBHUFZ010000025">
    <property type="protein sequence ID" value="MFD1890753.1"/>
    <property type="molecule type" value="Genomic_DNA"/>
</dbReference>
<organism evidence="1 2">
    <name type="scientific">Luteococcus peritonei</name>
    <dbReference type="NCBI Taxonomy" id="88874"/>
    <lineage>
        <taxon>Bacteria</taxon>
        <taxon>Bacillati</taxon>
        <taxon>Actinomycetota</taxon>
        <taxon>Actinomycetes</taxon>
        <taxon>Propionibacteriales</taxon>
        <taxon>Propionibacteriaceae</taxon>
        <taxon>Luteococcus</taxon>
    </lineage>
</organism>